<evidence type="ECO:0000256" key="4">
    <source>
        <dbReference type="HAMAP-Rule" id="MF_01401"/>
    </source>
</evidence>
<dbReference type="EMBL" id="CP024201">
    <property type="protein sequence ID" value="ATQ40925.1"/>
    <property type="molecule type" value="Genomic_DNA"/>
</dbReference>
<comment type="catalytic activity">
    <reaction evidence="2 4">
        <text>L-methionyl-[protein] + [thioredoxin]-disulfide + H2O = L-methionyl-(S)-S-oxide-[protein] + [thioredoxin]-dithiol</text>
        <dbReference type="Rhea" id="RHEA:14217"/>
        <dbReference type="Rhea" id="RHEA-COMP:10698"/>
        <dbReference type="Rhea" id="RHEA-COMP:10700"/>
        <dbReference type="Rhea" id="RHEA-COMP:12313"/>
        <dbReference type="Rhea" id="RHEA-COMP:12315"/>
        <dbReference type="ChEBI" id="CHEBI:15377"/>
        <dbReference type="ChEBI" id="CHEBI:16044"/>
        <dbReference type="ChEBI" id="CHEBI:29950"/>
        <dbReference type="ChEBI" id="CHEBI:44120"/>
        <dbReference type="ChEBI" id="CHEBI:50058"/>
        <dbReference type="EC" id="1.8.4.11"/>
    </reaction>
</comment>
<dbReference type="InterPro" id="IPR002569">
    <property type="entry name" value="Met_Sox_Rdtase_MsrA_dom"/>
</dbReference>
<gene>
    <name evidence="4 7" type="primary">msrA</name>
    <name evidence="7" type="ORF">CSW64_00135</name>
</gene>
<proteinExistence type="inferred from homology"/>
<dbReference type="Gene3D" id="3.30.1060.10">
    <property type="entry name" value="Peptide methionine sulphoxide reductase MsrA"/>
    <property type="match status" value="1"/>
</dbReference>
<feature type="active site" evidence="4">
    <location>
        <position position="39"/>
    </location>
</feature>
<dbReference type="HAMAP" id="MF_01401">
    <property type="entry name" value="MsrA"/>
    <property type="match status" value="1"/>
</dbReference>
<dbReference type="NCBIfam" id="TIGR00401">
    <property type="entry name" value="msrA"/>
    <property type="match status" value="1"/>
</dbReference>
<keyword evidence="5" id="KW-0732">Signal</keyword>
<dbReference type="EC" id="1.8.4.11" evidence="4"/>
<feature type="signal peptide" evidence="5">
    <location>
        <begin position="1"/>
        <end position="24"/>
    </location>
</feature>
<dbReference type="PANTHER" id="PTHR43774">
    <property type="entry name" value="PEPTIDE METHIONINE SULFOXIDE REDUCTASE"/>
    <property type="match status" value="1"/>
</dbReference>
<evidence type="ECO:0000313" key="8">
    <source>
        <dbReference type="Proteomes" id="UP000228945"/>
    </source>
</evidence>
<dbReference type="InterPro" id="IPR036509">
    <property type="entry name" value="Met_Sox_Rdtase_MsrA_sf"/>
</dbReference>
<evidence type="ECO:0000256" key="2">
    <source>
        <dbReference type="ARBA" id="ARBA00047806"/>
    </source>
</evidence>
<dbReference type="GO" id="GO:0033744">
    <property type="term" value="F:L-methionine:thioredoxin-disulfide S-oxidoreductase activity"/>
    <property type="evidence" value="ECO:0007669"/>
    <property type="project" value="RHEA"/>
</dbReference>
<dbReference type="PANTHER" id="PTHR43774:SF1">
    <property type="entry name" value="PEPTIDE METHIONINE SULFOXIDE REDUCTASE MSRA 2"/>
    <property type="match status" value="1"/>
</dbReference>
<dbReference type="OrthoDB" id="4174719at2"/>
<evidence type="ECO:0000256" key="3">
    <source>
        <dbReference type="ARBA" id="ARBA00048782"/>
    </source>
</evidence>
<protein>
    <recommendedName>
        <fullName evidence="4">Peptide methionine sulfoxide reductase MsrA</fullName>
        <shortName evidence="4">Protein-methionine-S-oxide reductase</shortName>
        <ecNumber evidence="4">1.8.4.11</ecNumber>
    </recommendedName>
    <alternativeName>
        <fullName evidence="4">Peptide-methionine (S)-S-oxide reductase</fullName>
        <shortName evidence="4">Peptide Met(O) reductase</shortName>
    </alternativeName>
</protein>
<evidence type="ECO:0000256" key="5">
    <source>
        <dbReference type="SAM" id="SignalP"/>
    </source>
</evidence>
<comment type="function">
    <text evidence="4">Has an important function as a repair enzyme for proteins that have been inactivated by oxidation. Catalyzes the reversible oxidation-reduction of methionine sulfoxide in proteins to methionine.</text>
</comment>
<organism evidence="7 8">
    <name type="scientific">Caulobacter mirabilis</name>
    <dbReference type="NCBI Taxonomy" id="69666"/>
    <lineage>
        <taxon>Bacteria</taxon>
        <taxon>Pseudomonadati</taxon>
        <taxon>Pseudomonadota</taxon>
        <taxon>Alphaproteobacteria</taxon>
        <taxon>Caulobacterales</taxon>
        <taxon>Caulobacteraceae</taxon>
        <taxon>Caulobacter</taxon>
    </lineage>
</organism>
<dbReference type="GO" id="GO:0008113">
    <property type="term" value="F:peptide-methionine (S)-S-oxide reductase activity"/>
    <property type="evidence" value="ECO:0007669"/>
    <property type="project" value="UniProtKB-UniRule"/>
</dbReference>
<comment type="catalytic activity">
    <reaction evidence="3 4">
        <text>[thioredoxin]-disulfide + L-methionine + H2O = L-methionine (S)-S-oxide + [thioredoxin]-dithiol</text>
        <dbReference type="Rhea" id="RHEA:19993"/>
        <dbReference type="Rhea" id="RHEA-COMP:10698"/>
        <dbReference type="Rhea" id="RHEA-COMP:10700"/>
        <dbReference type="ChEBI" id="CHEBI:15377"/>
        <dbReference type="ChEBI" id="CHEBI:29950"/>
        <dbReference type="ChEBI" id="CHEBI:50058"/>
        <dbReference type="ChEBI" id="CHEBI:57844"/>
        <dbReference type="ChEBI" id="CHEBI:58772"/>
        <dbReference type="EC" id="1.8.4.11"/>
    </reaction>
</comment>
<evidence type="ECO:0000259" key="6">
    <source>
        <dbReference type="Pfam" id="PF01625"/>
    </source>
</evidence>
<dbReference type="Proteomes" id="UP000228945">
    <property type="component" value="Chromosome"/>
</dbReference>
<keyword evidence="8" id="KW-1185">Reference proteome</keyword>
<comment type="similarity">
    <text evidence="4">Belongs to the MsrA Met sulfoxide reductase family.</text>
</comment>
<evidence type="ECO:0000313" key="7">
    <source>
        <dbReference type="EMBL" id="ATQ40925.1"/>
    </source>
</evidence>
<reference evidence="7 8" key="1">
    <citation type="submission" date="2017-10" db="EMBL/GenBank/DDBJ databases">
        <title>Genome sequence of Caulobacter mirabilis FWC38.</title>
        <authorList>
            <person name="Fiebig A."/>
            <person name="Crosson S."/>
        </authorList>
    </citation>
    <scope>NUCLEOTIDE SEQUENCE [LARGE SCALE GENOMIC DNA]</scope>
    <source>
        <strain evidence="7 8">FWC 38</strain>
    </source>
</reference>
<evidence type="ECO:0000256" key="1">
    <source>
        <dbReference type="ARBA" id="ARBA00023002"/>
    </source>
</evidence>
<dbReference type="SUPFAM" id="SSF55068">
    <property type="entry name" value="Peptide methionine sulfoxide reductase"/>
    <property type="match status" value="1"/>
</dbReference>
<dbReference type="AlphaFoldDB" id="A0A2D2ASI3"/>
<dbReference type="KEGG" id="cmb:CSW64_00135"/>
<keyword evidence="1 4" id="KW-0560">Oxidoreductase</keyword>
<feature type="domain" description="Peptide methionine sulphoxide reductase MsrA" evidence="6">
    <location>
        <begin position="32"/>
        <end position="181"/>
    </location>
</feature>
<name>A0A2D2ASI3_9CAUL</name>
<dbReference type="RefSeq" id="WP_099620182.1">
    <property type="nucleotide sequence ID" value="NZ_CP024201.1"/>
</dbReference>
<feature type="chain" id="PRO_5013917902" description="Peptide methionine sulfoxide reductase MsrA" evidence="5">
    <location>
        <begin position="25"/>
        <end position="200"/>
    </location>
</feature>
<accession>A0A2D2ASI3</accession>
<sequence>MIRRHLLALVVVAVASIAPTAALAAPAKPTATAVFAGGCFWCMEHDMAGVPGVLKVESGYTGGKLRNPTYQDVLTETTGHYEAVRVTYDPSKLSYAFLLYKYWKLVDPTDDSGQFCDRGPSYRTAVFVKTPEERAAAEKSRADAAKKLKRGKMTTPILDLGPFWPAEAYHRDYAKRNALKYNIYRTGCGRDARLKAVWGG</sequence>
<dbReference type="Pfam" id="PF01625">
    <property type="entry name" value="PMSR"/>
    <property type="match status" value="1"/>
</dbReference>